<proteinExistence type="inferred from homology"/>
<evidence type="ECO:0000259" key="4">
    <source>
        <dbReference type="Pfam" id="PF08585"/>
    </source>
</evidence>
<dbReference type="EMBL" id="BQMJ01000007">
    <property type="protein sequence ID" value="GJQ09256.1"/>
    <property type="molecule type" value="Genomic_DNA"/>
</dbReference>
<sequence>MTQATSQSEQVGKLLKLEGWSLSKEVWSSLCNTSRQPTDKMLLECRETLLYMDLQRVGQGIIKLGLQKKQLEPPLVLQVLERRNITIPRQKIVKLEEERNELARNNIDNSHQWILRVSDGETILTAVEDESLVELHQNWRPGIKIVIVQTLAIFHGVIFVTRRDIKVLGGGFGTSAVEEKERKSNGIQSALEGPPLFQPFDSSKRKSDDLRFAGFDIDAFVLHGELRTIHRTRRDKQPETLAAVKQEQEHVVSVDEKAKNAMLQFLWNLQGKKQPQKPVKHKQIVDSSAVVAKQKESQMSVERGIQRLTNTLQEFTIKSESQRAAQQTDKANEREAEEIMRSFYSSRQENSIHSKTHRGRGGSRGRARGRRNAKGGGRQPRP</sequence>
<dbReference type="SMART" id="SM01161">
    <property type="entry name" value="DUF1767"/>
    <property type="match status" value="1"/>
</dbReference>
<feature type="compositionally biased region" description="Basic and acidic residues" evidence="3">
    <location>
        <begin position="330"/>
        <end position="340"/>
    </location>
</feature>
<feature type="domain" description="RecQ mediated genome instability protein 1 OB-fold" evidence="4">
    <location>
        <begin position="70"/>
        <end position="171"/>
    </location>
</feature>
<comment type="caution">
    <text evidence="5">The sequence shown here is derived from an EMBL/GenBank/DDBJ whole genome shotgun (WGS) entry which is preliminary data.</text>
</comment>
<evidence type="ECO:0000313" key="6">
    <source>
        <dbReference type="Proteomes" id="UP001061958"/>
    </source>
</evidence>
<reference evidence="5" key="2">
    <citation type="submission" date="2022-01" db="EMBL/GenBank/DDBJ databases">
        <authorList>
            <person name="Hirooka S."/>
            <person name="Miyagishima S.Y."/>
        </authorList>
    </citation>
    <scope>NUCLEOTIDE SEQUENCE</scope>
    <source>
        <strain evidence="5">NBRC 102759</strain>
    </source>
</reference>
<dbReference type="GO" id="GO:0016604">
    <property type="term" value="C:nuclear body"/>
    <property type="evidence" value="ECO:0007669"/>
    <property type="project" value="TreeGrafter"/>
</dbReference>
<dbReference type="Gene3D" id="2.40.50.770">
    <property type="entry name" value="RecQ-mediated genome instability protein Rmi1, C-terminal domain"/>
    <property type="match status" value="1"/>
</dbReference>
<evidence type="ECO:0000256" key="3">
    <source>
        <dbReference type="SAM" id="MobiDB-lite"/>
    </source>
</evidence>
<reference evidence="5" key="1">
    <citation type="journal article" date="2022" name="Proc. Natl. Acad. Sci. U.S.A.">
        <title>Life cycle and functional genomics of the unicellular red alga Galdieria for elucidating algal and plant evolution and industrial use.</title>
        <authorList>
            <person name="Hirooka S."/>
            <person name="Itabashi T."/>
            <person name="Ichinose T.M."/>
            <person name="Onuma R."/>
            <person name="Fujiwara T."/>
            <person name="Yamashita S."/>
            <person name="Jong L.W."/>
            <person name="Tomita R."/>
            <person name="Iwane A.H."/>
            <person name="Miyagishima S.Y."/>
        </authorList>
    </citation>
    <scope>NUCLEOTIDE SEQUENCE</scope>
    <source>
        <strain evidence="5">NBRC 102759</strain>
    </source>
</reference>
<dbReference type="InterPro" id="IPR013894">
    <property type="entry name" value="RMI1_OB"/>
</dbReference>
<evidence type="ECO:0000256" key="1">
    <source>
        <dbReference type="ARBA" id="ARBA00006395"/>
    </source>
</evidence>
<feature type="compositionally biased region" description="Polar residues" evidence="3">
    <location>
        <begin position="343"/>
        <end position="353"/>
    </location>
</feature>
<dbReference type="PANTHER" id="PTHR14790:SF15">
    <property type="entry name" value="RECQ-MEDIATED GENOME INSTABILITY PROTEIN 1"/>
    <property type="match status" value="1"/>
</dbReference>
<feature type="region of interest" description="Disordered" evidence="3">
    <location>
        <begin position="319"/>
        <end position="382"/>
    </location>
</feature>
<dbReference type="PANTHER" id="PTHR14790">
    <property type="entry name" value="RECQ-MEDIATED GENOME INSTABILITY PROTEIN 1 RMI1"/>
    <property type="match status" value="1"/>
</dbReference>
<organism evidence="5 6">
    <name type="scientific">Galdieria partita</name>
    <dbReference type="NCBI Taxonomy" id="83374"/>
    <lineage>
        <taxon>Eukaryota</taxon>
        <taxon>Rhodophyta</taxon>
        <taxon>Bangiophyceae</taxon>
        <taxon>Galdieriales</taxon>
        <taxon>Galdieriaceae</taxon>
        <taxon>Galdieria</taxon>
    </lineage>
</organism>
<evidence type="ECO:0000256" key="2">
    <source>
        <dbReference type="ARBA" id="ARBA00018987"/>
    </source>
</evidence>
<dbReference type="GO" id="GO:0000712">
    <property type="term" value="P:resolution of meiotic recombination intermediates"/>
    <property type="evidence" value="ECO:0007669"/>
    <property type="project" value="TreeGrafter"/>
</dbReference>
<feature type="compositionally biased region" description="Basic residues" evidence="3">
    <location>
        <begin position="354"/>
        <end position="373"/>
    </location>
</feature>
<dbReference type="Pfam" id="PF08585">
    <property type="entry name" value="RMI1_N_C"/>
    <property type="match status" value="1"/>
</dbReference>
<accession>A0A9C7PSY9</accession>
<comment type="similarity">
    <text evidence="1">Belongs to the RMI1 family.</text>
</comment>
<dbReference type="Proteomes" id="UP001061958">
    <property type="component" value="Unassembled WGS sequence"/>
</dbReference>
<name>A0A9C7PSY9_9RHOD</name>
<dbReference type="GO" id="GO:0031422">
    <property type="term" value="C:RecQ family helicase-topoisomerase III complex"/>
    <property type="evidence" value="ECO:0007669"/>
    <property type="project" value="TreeGrafter"/>
</dbReference>
<keyword evidence="6" id="KW-1185">Reference proteome</keyword>
<gene>
    <name evidence="5" type="ORF">GpartN1_g1047.t1</name>
</gene>
<evidence type="ECO:0000313" key="5">
    <source>
        <dbReference type="EMBL" id="GJQ09256.1"/>
    </source>
</evidence>
<dbReference type="AlphaFoldDB" id="A0A9C7PSY9"/>
<dbReference type="GO" id="GO:0000724">
    <property type="term" value="P:double-strand break repair via homologous recombination"/>
    <property type="evidence" value="ECO:0007669"/>
    <property type="project" value="TreeGrafter"/>
</dbReference>
<dbReference type="InterPro" id="IPR042470">
    <property type="entry name" value="RMI1_N_C_sf"/>
</dbReference>
<protein>
    <recommendedName>
        <fullName evidence="2">RecQ-mediated genome instability protein 1</fullName>
    </recommendedName>
</protein>
<feature type="compositionally biased region" description="Polar residues" evidence="3">
    <location>
        <begin position="319"/>
        <end position="329"/>
    </location>
</feature>
<dbReference type="OrthoDB" id="434939at2759"/>